<gene>
    <name evidence="4" type="ORF">PPRIM_AZ9-3.1.T0630176</name>
</gene>
<proteinExistence type="predicted"/>
<name>A0A8S1MID3_PARPR</name>
<feature type="compositionally biased region" description="Low complexity" evidence="2">
    <location>
        <begin position="230"/>
        <end position="243"/>
    </location>
</feature>
<keyword evidence="5" id="KW-1185">Reference proteome</keyword>
<protein>
    <submittedName>
        <fullName evidence="4">Uncharacterized protein</fullName>
    </submittedName>
</protein>
<keyword evidence="3" id="KW-0472">Membrane</keyword>
<accession>A0A8S1MID3</accession>
<comment type="caution">
    <text evidence="4">The sequence shown here is derived from an EMBL/GenBank/DDBJ whole genome shotgun (WGS) entry which is preliminary data.</text>
</comment>
<keyword evidence="3" id="KW-1133">Transmembrane helix</keyword>
<dbReference type="AlphaFoldDB" id="A0A8S1MID3"/>
<keyword evidence="1" id="KW-0175">Coiled coil</keyword>
<dbReference type="Proteomes" id="UP000688137">
    <property type="component" value="Unassembled WGS sequence"/>
</dbReference>
<dbReference type="EMBL" id="CAJJDM010000064">
    <property type="protein sequence ID" value="CAD8080267.1"/>
    <property type="molecule type" value="Genomic_DNA"/>
</dbReference>
<keyword evidence="3" id="KW-0812">Transmembrane</keyword>
<evidence type="ECO:0000256" key="1">
    <source>
        <dbReference type="SAM" id="Coils"/>
    </source>
</evidence>
<feature type="coiled-coil region" evidence="1">
    <location>
        <begin position="142"/>
        <end position="177"/>
    </location>
</feature>
<feature type="transmembrane region" description="Helical" evidence="3">
    <location>
        <begin position="351"/>
        <end position="372"/>
    </location>
</feature>
<reference evidence="4" key="1">
    <citation type="submission" date="2021-01" db="EMBL/GenBank/DDBJ databases">
        <authorList>
            <consortium name="Genoscope - CEA"/>
            <person name="William W."/>
        </authorList>
    </citation>
    <scope>NUCLEOTIDE SEQUENCE</scope>
</reference>
<feature type="region of interest" description="Disordered" evidence="2">
    <location>
        <begin position="205"/>
        <end position="250"/>
    </location>
</feature>
<evidence type="ECO:0000313" key="5">
    <source>
        <dbReference type="Proteomes" id="UP000688137"/>
    </source>
</evidence>
<evidence type="ECO:0000256" key="3">
    <source>
        <dbReference type="SAM" id="Phobius"/>
    </source>
</evidence>
<sequence length="403" mass="47476">MDQKENNNNDNLFKNIIFGNQVQNSYGNFRSFCAAIAHQDQINIIMDYIKTNEKFRRYNRFSYAYRVYEQQQFFVTQDKPGQEQQENRIIEGFHEDETLEGSGEKLLHLLQKFNVENVLIISAIQQYNPLYRFEPSHYRIIVERSKDLLNNLYTKVIQQEEEEQKQQEALHQQSLAQGKIIKVQAKLPKTQLEIPQFHQQAKFAKPEDRLQNRPGHFYAENPGFKPPKKSQQQQQQQQQQQSQLPPISEQKKLKDLNMRLKNIAYQLEKILESLTEKEYLQFKFIAKYDQNKLVEKVLGLIMLIFDVDNRDQLATDFDIQNKLQNATVNDLTEKKVRKINETLRGDRRLNAYGLASVNPLISTIFAFIVLLIRSYEIGNDMLKITQSIAVQESEENQLLEDPI</sequence>
<evidence type="ECO:0000256" key="2">
    <source>
        <dbReference type="SAM" id="MobiDB-lite"/>
    </source>
</evidence>
<organism evidence="4 5">
    <name type="scientific">Paramecium primaurelia</name>
    <dbReference type="NCBI Taxonomy" id="5886"/>
    <lineage>
        <taxon>Eukaryota</taxon>
        <taxon>Sar</taxon>
        <taxon>Alveolata</taxon>
        <taxon>Ciliophora</taxon>
        <taxon>Intramacronucleata</taxon>
        <taxon>Oligohymenophorea</taxon>
        <taxon>Peniculida</taxon>
        <taxon>Parameciidae</taxon>
        <taxon>Paramecium</taxon>
    </lineage>
</organism>
<evidence type="ECO:0000313" key="4">
    <source>
        <dbReference type="EMBL" id="CAD8080267.1"/>
    </source>
</evidence>
<dbReference type="OMA" id="HQDQINI"/>